<dbReference type="AlphaFoldDB" id="A0A9P8EBF8"/>
<protein>
    <submittedName>
        <fullName evidence="1">Uncharacterized protein</fullName>
    </submittedName>
</protein>
<feature type="non-terminal residue" evidence="1">
    <location>
        <position position="169"/>
    </location>
</feature>
<organism evidence="1 2">
    <name type="scientific">Aureobasidium melanogenum</name>
    <name type="common">Aureobasidium pullulans var. melanogenum</name>
    <dbReference type="NCBI Taxonomy" id="46634"/>
    <lineage>
        <taxon>Eukaryota</taxon>
        <taxon>Fungi</taxon>
        <taxon>Dikarya</taxon>
        <taxon>Ascomycota</taxon>
        <taxon>Pezizomycotina</taxon>
        <taxon>Dothideomycetes</taxon>
        <taxon>Dothideomycetidae</taxon>
        <taxon>Dothideales</taxon>
        <taxon>Saccotheciaceae</taxon>
        <taxon>Aureobasidium</taxon>
    </lineage>
</organism>
<evidence type="ECO:0000313" key="1">
    <source>
        <dbReference type="EMBL" id="KAG9685991.1"/>
    </source>
</evidence>
<sequence>MGDELREVTNVEAECWLPNSSHHATSATFQPFVSFDITQQTSCLILPVIMEKAFAEAVEKAVTAAVDKAIPASVNHAFVTAVDQAVKEKMKELEPAIEKRVTKEIESAIEKKIKRAIRKAELEEKLEQSWNRWLENKNVEDEINQVRWRSELDELKKEEEKIKETAQQG</sequence>
<proteinExistence type="predicted"/>
<reference evidence="1" key="1">
    <citation type="journal article" date="2021" name="J Fungi (Basel)">
        <title>Virulence traits and population genomics of the black yeast Aureobasidium melanogenum.</title>
        <authorList>
            <person name="Cernosa A."/>
            <person name="Sun X."/>
            <person name="Gostincar C."/>
            <person name="Fang C."/>
            <person name="Gunde-Cimerman N."/>
            <person name="Song Z."/>
        </authorList>
    </citation>
    <scope>NUCLEOTIDE SEQUENCE</scope>
    <source>
        <strain evidence="1">EXF-9911</strain>
    </source>
</reference>
<dbReference type="OrthoDB" id="3875855at2759"/>
<dbReference type="Proteomes" id="UP000779574">
    <property type="component" value="Unassembled WGS sequence"/>
</dbReference>
<name>A0A9P8EBF8_AURME</name>
<evidence type="ECO:0000313" key="2">
    <source>
        <dbReference type="Proteomes" id="UP000779574"/>
    </source>
</evidence>
<comment type="caution">
    <text evidence="1">The sequence shown here is derived from an EMBL/GenBank/DDBJ whole genome shotgun (WGS) entry which is preliminary data.</text>
</comment>
<reference evidence="1" key="2">
    <citation type="submission" date="2021-08" db="EMBL/GenBank/DDBJ databases">
        <authorList>
            <person name="Gostincar C."/>
            <person name="Sun X."/>
            <person name="Song Z."/>
            <person name="Gunde-Cimerman N."/>
        </authorList>
    </citation>
    <scope>NUCLEOTIDE SEQUENCE</scope>
    <source>
        <strain evidence="1">EXF-9911</strain>
    </source>
</reference>
<gene>
    <name evidence="1" type="ORF">KCU76_g11326</name>
</gene>
<dbReference type="EMBL" id="JAHFXF010000539">
    <property type="protein sequence ID" value="KAG9685991.1"/>
    <property type="molecule type" value="Genomic_DNA"/>
</dbReference>
<accession>A0A9P8EBF8</accession>